<dbReference type="InterPro" id="IPR007930">
    <property type="entry name" value="DUF724"/>
</dbReference>
<evidence type="ECO:0000313" key="4">
    <source>
        <dbReference type="EMBL" id="RLM75205.1"/>
    </source>
</evidence>
<dbReference type="STRING" id="4540.A0A3L6Q984"/>
<keyword evidence="5" id="KW-1185">Reference proteome</keyword>
<gene>
    <name evidence="4" type="ORF">C2845_PM15G02050</name>
</gene>
<protein>
    <submittedName>
        <fullName evidence="4">Uncharacterized protein</fullName>
    </submittedName>
</protein>
<evidence type="ECO:0000313" key="5">
    <source>
        <dbReference type="Proteomes" id="UP000275267"/>
    </source>
</evidence>
<evidence type="ECO:0000256" key="3">
    <source>
        <dbReference type="SAM" id="MobiDB-lite"/>
    </source>
</evidence>
<comment type="caution">
    <text evidence="4">The sequence shown here is derived from an EMBL/GenBank/DDBJ whole genome shotgun (WGS) entry which is preliminary data.</text>
</comment>
<keyword evidence="1" id="KW-0813">Transport</keyword>
<keyword evidence="2" id="KW-0341">Growth regulation</keyword>
<sequence>MLDGLLEEKPPSMINSIISQMNLNADVQEPGRKVDDRSTIPLPHVQNAGSSEGTVPPEQPHFLPLQNDPPGLRKVQLFGMMLSFVQLVKDAKNASIHQSIEWFEDKKHTMSAPEKMGFNVKSLQGTLSQLQIITSTITRSQGEITSHASTD</sequence>
<evidence type="ECO:0000256" key="2">
    <source>
        <dbReference type="ARBA" id="ARBA00022604"/>
    </source>
</evidence>
<evidence type="ECO:0000256" key="1">
    <source>
        <dbReference type="ARBA" id="ARBA00022448"/>
    </source>
</evidence>
<reference evidence="5" key="1">
    <citation type="journal article" date="2019" name="Nat. Commun.">
        <title>The genome of broomcorn millet.</title>
        <authorList>
            <person name="Zou C."/>
            <person name="Miki D."/>
            <person name="Li D."/>
            <person name="Tang Q."/>
            <person name="Xiao L."/>
            <person name="Rajput S."/>
            <person name="Deng P."/>
            <person name="Jia W."/>
            <person name="Huang R."/>
            <person name="Zhang M."/>
            <person name="Sun Y."/>
            <person name="Hu J."/>
            <person name="Fu X."/>
            <person name="Schnable P.S."/>
            <person name="Li F."/>
            <person name="Zhang H."/>
            <person name="Feng B."/>
            <person name="Zhu X."/>
            <person name="Liu R."/>
            <person name="Schnable J.C."/>
            <person name="Zhu J.-K."/>
            <person name="Zhang H."/>
        </authorList>
    </citation>
    <scope>NUCLEOTIDE SEQUENCE [LARGE SCALE GENOMIC DNA]</scope>
</reference>
<accession>A0A3L6Q984</accession>
<dbReference type="OrthoDB" id="687110at2759"/>
<organism evidence="4 5">
    <name type="scientific">Panicum miliaceum</name>
    <name type="common">Proso millet</name>
    <name type="synonym">Broomcorn millet</name>
    <dbReference type="NCBI Taxonomy" id="4540"/>
    <lineage>
        <taxon>Eukaryota</taxon>
        <taxon>Viridiplantae</taxon>
        <taxon>Streptophyta</taxon>
        <taxon>Embryophyta</taxon>
        <taxon>Tracheophyta</taxon>
        <taxon>Spermatophyta</taxon>
        <taxon>Magnoliopsida</taxon>
        <taxon>Liliopsida</taxon>
        <taxon>Poales</taxon>
        <taxon>Poaceae</taxon>
        <taxon>PACMAD clade</taxon>
        <taxon>Panicoideae</taxon>
        <taxon>Panicodae</taxon>
        <taxon>Paniceae</taxon>
        <taxon>Panicinae</taxon>
        <taxon>Panicum</taxon>
        <taxon>Panicum sect. Panicum</taxon>
    </lineage>
</organism>
<dbReference type="AlphaFoldDB" id="A0A3L6Q984"/>
<dbReference type="Pfam" id="PF05266">
    <property type="entry name" value="DUF724"/>
    <property type="match status" value="1"/>
</dbReference>
<proteinExistence type="predicted"/>
<dbReference type="Proteomes" id="UP000275267">
    <property type="component" value="Unassembled WGS sequence"/>
</dbReference>
<dbReference type="EMBL" id="PQIB02000013">
    <property type="protein sequence ID" value="RLM75205.1"/>
    <property type="molecule type" value="Genomic_DNA"/>
</dbReference>
<feature type="region of interest" description="Disordered" evidence="3">
    <location>
        <begin position="45"/>
        <end position="68"/>
    </location>
</feature>
<name>A0A3L6Q984_PANMI</name>